<evidence type="ECO:0000256" key="2">
    <source>
        <dbReference type="PROSITE-ProRule" id="PRU00335"/>
    </source>
</evidence>
<dbReference type="InterPro" id="IPR009057">
    <property type="entry name" value="Homeodomain-like_sf"/>
</dbReference>
<accession>A0A1H1XCI1</accession>
<evidence type="ECO:0000256" key="3">
    <source>
        <dbReference type="SAM" id="MobiDB-lite"/>
    </source>
</evidence>
<dbReference type="SUPFAM" id="SSF46689">
    <property type="entry name" value="Homeodomain-like"/>
    <property type="match status" value="1"/>
</dbReference>
<proteinExistence type="predicted"/>
<sequence length="238" mass="26166">MFQTSAASYADPLAALDRARDWEASPTRRSPYHRGMSTQKKSAITEATSALSARRRLLDAAHRLFYSHGIHAIGIDSVIADAGVAKMTLYRHFGSKDELVAAYLGERDEYWRARWLNCSASGDRVTRVTEFFDVIAEWVTEKGFRGCAFINAHGEHEQGPATTAAIERHKHWIRCYLIEMAGDAELGEQLFILAEGATVAATMAGSSMPPLRARSAALALVAQQGQSEEQAADHKDAK</sequence>
<dbReference type="AlphaFoldDB" id="A0A1H1XCI1"/>
<keyword evidence="6" id="KW-1185">Reference proteome</keyword>
<evidence type="ECO:0000259" key="4">
    <source>
        <dbReference type="PROSITE" id="PS50977"/>
    </source>
</evidence>
<dbReference type="PROSITE" id="PS50977">
    <property type="entry name" value="HTH_TETR_2"/>
    <property type="match status" value="1"/>
</dbReference>
<feature type="DNA-binding region" description="H-T-H motif" evidence="2">
    <location>
        <begin position="74"/>
        <end position="93"/>
    </location>
</feature>
<dbReference type="PANTHER" id="PTHR30055:SF200">
    <property type="entry name" value="HTH-TYPE TRANSCRIPTIONAL REPRESSOR BDCR"/>
    <property type="match status" value="1"/>
</dbReference>
<evidence type="ECO:0000256" key="1">
    <source>
        <dbReference type="ARBA" id="ARBA00023125"/>
    </source>
</evidence>
<protein>
    <submittedName>
        <fullName evidence="5">DNA-binding transcriptional regulator, AcrR family</fullName>
    </submittedName>
</protein>
<keyword evidence="1 2" id="KW-0238">DNA-binding</keyword>
<gene>
    <name evidence="5" type="ORF">SAMN04489751_3666</name>
</gene>
<dbReference type="InterPro" id="IPR001647">
    <property type="entry name" value="HTH_TetR"/>
</dbReference>
<dbReference type="InterPro" id="IPR050109">
    <property type="entry name" value="HTH-type_TetR-like_transc_reg"/>
</dbReference>
<dbReference type="Proteomes" id="UP000199700">
    <property type="component" value="Chromosome"/>
</dbReference>
<feature type="domain" description="HTH tetR-type" evidence="4">
    <location>
        <begin position="51"/>
        <end position="111"/>
    </location>
</feature>
<evidence type="ECO:0000313" key="5">
    <source>
        <dbReference type="EMBL" id="SDT06862.1"/>
    </source>
</evidence>
<name>A0A1H1XCI1_BRESA</name>
<dbReference type="SUPFAM" id="SSF48498">
    <property type="entry name" value="Tetracyclin repressor-like, C-terminal domain"/>
    <property type="match status" value="1"/>
</dbReference>
<dbReference type="STRING" id="629680.SAMN04489751_3666"/>
<dbReference type="InterPro" id="IPR036271">
    <property type="entry name" value="Tet_transcr_reg_TetR-rel_C_sf"/>
</dbReference>
<dbReference type="PANTHER" id="PTHR30055">
    <property type="entry name" value="HTH-TYPE TRANSCRIPTIONAL REGULATOR RUTR"/>
    <property type="match status" value="1"/>
</dbReference>
<dbReference type="GO" id="GO:0003700">
    <property type="term" value="F:DNA-binding transcription factor activity"/>
    <property type="evidence" value="ECO:0007669"/>
    <property type="project" value="TreeGrafter"/>
</dbReference>
<dbReference type="Gene3D" id="1.10.357.10">
    <property type="entry name" value="Tetracycline Repressor, domain 2"/>
    <property type="match status" value="1"/>
</dbReference>
<dbReference type="Pfam" id="PF00440">
    <property type="entry name" value="TetR_N"/>
    <property type="match status" value="1"/>
</dbReference>
<dbReference type="GO" id="GO:0000976">
    <property type="term" value="F:transcription cis-regulatory region binding"/>
    <property type="evidence" value="ECO:0007669"/>
    <property type="project" value="TreeGrafter"/>
</dbReference>
<dbReference type="EMBL" id="LT629739">
    <property type="protein sequence ID" value="SDT06862.1"/>
    <property type="molecule type" value="Genomic_DNA"/>
</dbReference>
<reference evidence="5" key="1">
    <citation type="submission" date="2016-10" db="EMBL/GenBank/DDBJ databases">
        <authorList>
            <person name="Varghese N."/>
            <person name="Submissions S."/>
        </authorList>
    </citation>
    <scope>NUCLEOTIDE SEQUENCE [LARGE SCALE GENOMIC DNA]</scope>
    <source>
        <strain evidence="5">DSM 22082</strain>
    </source>
</reference>
<feature type="region of interest" description="Disordered" evidence="3">
    <location>
        <begin position="22"/>
        <end position="44"/>
    </location>
</feature>
<evidence type="ECO:0000313" key="6">
    <source>
        <dbReference type="Proteomes" id="UP000199700"/>
    </source>
</evidence>
<dbReference type="PRINTS" id="PR00455">
    <property type="entry name" value="HTHTETR"/>
</dbReference>
<organism evidence="5 6">
    <name type="scientific">Brevibacterium sandarakinum</name>
    <dbReference type="NCBI Taxonomy" id="629680"/>
    <lineage>
        <taxon>Bacteria</taxon>
        <taxon>Bacillati</taxon>
        <taxon>Actinomycetota</taxon>
        <taxon>Actinomycetes</taxon>
        <taxon>Micrococcales</taxon>
        <taxon>Brevibacteriaceae</taxon>
        <taxon>Brevibacterium</taxon>
    </lineage>
</organism>